<dbReference type="InterPro" id="IPR002893">
    <property type="entry name" value="Znf_MYND"/>
</dbReference>
<keyword evidence="3 11" id="KW-0863">Zinc-finger</keyword>
<evidence type="ECO:0000256" key="8">
    <source>
        <dbReference type="ARBA" id="ARBA00023004"/>
    </source>
</evidence>
<dbReference type="AlphaFoldDB" id="A0A1S3JXY0"/>
<keyword evidence="5" id="KW-0847">Vitamin C</keyword>
<feature type="domain" description="Fe2OG dioxygenase" evidence="14">
    <location>
        <begin position="226"/>
        <end position="324"/>
    </location>
</feature>
<keyword evidence="7" id="KW-0560">Oxidoreductase</keyword>
<comment type="cofactor">
    <cofactor evidence="1">
        <name>L-ascorbate</name>
        <dbReference type="ChEBI" id="CHEBI:38290"/>
    </cofactor>
</comment>
<dbReference type="PROSITE" id="PS50865">
    <property type="entry name" value="ZF_MYND_2"/>
    <property type="match status" value="1"/>
</dbReference>
<dbReference type="Gene3D" id="6.10.140.2220">
    <property type="match status" value="1"/>
</dbReference>
<gene>
    <name evidence="16" type="primary">LOC106177101</name>
</gene>
<dbReference type="GO" id="GO:0071456">
    <property type="term" value="P:cellular response to hypoxia"/>
    <property type="evidence" value="ECO:0007669"/>
    <property type="project" value="TreeGrafter"/>
</dbReference>
<sequence length="424" mass="48326">MAEKQSYADGELVCEVCGKKTDLRRCSRCKQVLYCSREHQVQHWKFHKNICRKNDVKEILHQKRKAEQEELDDFNTRTAMKSGTDTIGTSKPKYDTRPLKLLSVPCLTSKSQDLEFLGQFITKELDEKGYCVIDGLLKDELCHHVLEDIKKLDSKGVMKQGMLAGGRTSGNDDEKVTKADIRSDIIGWLQGTEKEDFPYICSAVSQMDDLVSYFNKHLKGNLFIAGRTKAMAACYPGNGAYYMQHVDNPCKDGRLITCILYLNKDWNSEKYGGVLRLFPEGSGDYVDVAPLMNRMLFFWSDRRNPHEVRPAFKNRYALTVWYFDQEERQQAKSEYAHAQKDINKLNRRVAQVQVSVKEVEVSNLEQKIHNEADNAVAGLSKDEIEALSVLVAGQANPREFLTSLGIASSIQDSLLQLIHHQKNT</sequence>
<dbReference type="OMA" id="TWLEGNE"/>
<evidence type="ECO:0000256" key="5">
    <source>
        <dbReference type="ARBA" id="ARBA00022896"/>
    </source>
</evidence>
<dbReference type="SMART" id="SM00702">
    <property type="entry name" value="P4Hc"/>
    <property type="match status" value="1"/>
</dbReference>
<dbReference type="InterPro" id="IPR051559">
    <property type="entry name" value="HIF_prolyl_hydroxylases"/>
</dbReference>
<dbReference type="GO" id="GO:0160082">
    <property type="term" value="F:hypoxia-inducible factor-proline dioxygenase activity"/>
    <property type="evidence" value="ECO:0007669"/>
    <property type="project" value="UniProtKB-EC"/>
</dbReference>
<dbReference type="GeneID" id="106177101"/>
<evidence type="ECO:0000313" key="16">
    <source>
        <dbReference type="RefSeq" id="XP_013415238.1"/>
    </source>
</evidence>
<dbReference type="GO" id="GO:0031418">
    <property type="term" value="F:L-ascorbic acid binding"/>
    <property type="evidence" value="ECO:0007669"/>
    <property type="project" value="UniProtKB-KW"/>
</dbReference>
<evidence type="ECO:0000256" key="7">
    <source>
        <dbReference type="ARBA" id="ARBA00023002"/>
    </source>
</evidence>
<evidence type="ECO:0000256" key="4">
    <source>
        <dbReference type="ARBA" id="ARBA00022833"/>
    </source>
</evidence>
<dbReference type="STRING" id="7574.A0A1S3JXY0"/>
<protein>
    <recommendedName>
        <fullName evidence="9">hypoxia-inducible factor-proline dioxygenase</fullName>
        <ecNumber evidence="9">1.14.11.29</ecNumber>
    </recommendedName>
</protein>
<dbReference type="EC" id="1.14.11.29" evidence="9"/>
<dbReference type="PROSITE" id="PS01360">
    <property type="entry name" value="ZF_MYND_1"/>
    <property type="match status" value="1"/>
</dbReference>
<evidence type="ECO:0000256" key="12">
    <source>
        <dbReference type="SAM" id="Coils"/>
    </source>
</evidence>
<dbReference type="PROSITE" id="PS51471">
    <property type="entry name" value="FE2OG_OXY"/>
    <property type="match status" value="1"/>
</dbReference>
<keyword evidence="15" id="KW-1185">Reference proteome</keyword>
<dbReference type="GO" id="GO:0008270">
    <property type="term" value="F:zinc ion binding"/>
    <property type="evidence" value="ECO:0007669"/>
    <property type="project" value="UniProtKB-KW"/>
</dbReference>
<evidence type="ECO:0000256" key="10">
    <source>
        <dbReference type="ARBA" id="ARBA00049134"/>
    </source>
</evidence>
<dbReference type="InterPro" id="IPR044862">
    <property type="entry name" value="Pro_4_hyd_alph_FE2OG_OXY"/>
</dbReference>
<feature type="domain" description="MYND-type" evidence="13">
    <location>
        <begin position="14"/>
        <end position="51"/>
    </location>
</feature>
<evidence type="ECO:0000256" key="2">
    <source>
        <dbReference type="ARBA" id="ARBA00022723"/>
    </source>
</evidence>
<dbReference type="PANTHER" id="PTHR12907:SF26">
    <property type="entry name" value="HIF PROLYL HYDROXYLASE, ISOFORM C"/>
    <property type="match status" value="1"/>
</dbReference>
<dbReference type="SUPFAM" id="SSF144232">
    <property type="entry name" value="HIT/MYND zinc finger-like"/>
    <property type="match status" value="1"/>
</dbReference>
<name>A0A1S3JXY0_LINAN</name>
<proteinExistence type="predicted"/>
<evidence type="ECO:0000259" key="13">
    <source>
        <dbReference type="PROSITE" id="PS50865"/>
    </source>
</evidence>
<dbReference type="KEGG" id="lak:106177101"/>
<dbReference type="InterPro" id="IPR006620">
    <property type="entry name" value="Pro_4_hyd_alph"/>
</dbReference>
<dbReference type="PANTHER" id="PTHR12907">
    <property type="entry name" value="EGL NINE HOMOLOG-RELATED"/>
    <property type="match status" value="1"/>
</dbReference>
<evidence type="ECO:0000256" key="9">
    <source>
        <dbReference type="ARBA" id="ARBA00039004"/>
    </source>
</evidence>
<dbReference type="GO" id="GO:0008198">
    <property type="term" value="F:ferrous iron binding"/>
    <property type="evidence" value="ECO:0007669"/>
    <property type="project" value="TreeGrafter"/>
</dbReference>
<dbReference type="Pfam" id="PF01753">
    <property type="entry name" value="zf-MYND"/>
    <property type="match status" value="1"/>
</dbReference>
<evidence type="ECO:0000256" key="3">
    <source>
        <dbReference type="ARBA" id="ARBA00022771"/>
    </source>
</evidence>
<dbReference type="Pfam" id="PF13640">
    <property type="entry name" value="2OG-FeII_Oxy_3"/>
    <property type="match status" value="1"/>
</dbReference>
<keyword evidence="12" id="KW-0175">Coiled coil</keyword>
<keyword evidence="4" id="KW-0862">Zinc</keyword>
<organism evidence="15 16">
    <name type="scientific">Lingula anatina</name>
    <name type="common">Brachiopod</name>
    <name type="synonym">Lingula unguis</name>
    <dbReference type="NCBI Taxonomy" id="7574"/>
    <lineage>
        <taxon>Eukaryota</taxon>
        <taxon>Metazoa</taxon>
        <taxon>Spiralia</taxon>
        <taxon>Lophotrochozoa</taxon>
        <taxon>Brachiopoda</taxon>
        <taxon>Linguliformea</taxon>
        <taxon>Lingulata</taxon>
        <taxon>Lingulida</taxon>
        <taxon>Linguloidea</taxon>
        <taxon>Lingulidae</taxon>
        <taxon>Lingula</taxon>
    </lineage>
</organism>
<keyword evidence="8" id="KW-0408">Iron</keyword>
<dbReference type="OrthoDB" id="5952526at2759"/>
<dbReference type="InParanoid" id="A0A1S3JXY0"/>
<comment type="catalytic activity">
    <reaction evidence="10">
        <text>L-prolyl-[hypoxia-inducible factor alpha subunit] + 2-oxoglutarate + O2 = trans-4-hydroxy-L-prolyl-[hypoxia-inducible factor alpha subunit] + succinate + CO2</text>
        <dbReference type="Rhea" id="RHEA:48400"/>
        <dbReference type="Rhea" id="RHEA-COMP:12093"/>
        <dbReference type="Rhea" id="RHEA-COMP:12094"/>
        <dbReference type="ChEBI" id="CHEBI:15379"/>
        <dbReference type="ChEBI" id="CHEBI:16526"/>
        <dbReference type="ChEBI" id="CHEBI:16810"/>
        <dbReference type="ChEBI" id="CHEBI:30031"/>
        <dbReference type="ChEBI" id="CHEBI:50342"/>
        <dbReference type="ChEBI" id="CHEBI:61965"/>
        <dbReference type="EC" id="1.14.11.29"/>
    </reaction>
</comment>
<dbReference type="RefSeq" id="XP_013415238.1">
    <property type="nucleotide sequence ID" value="XM_013559784.2"/>
</dbReference>
<reference evidence="16" key="1">
    <citation type="submission" date="2025-08" db="UniProtKB">
        <authorList>
            <consortium name="RefSeq"/>
        </authorList>
    </citation>
    <scope>IDENTIFICATION</scope>
    <source>
        <tissue evidence="16">Gonads</tissue>
    </source>
</reference>
<evidence type="ECO:0000313" key="15">
    <source>
        <dbReference type="Proteomes" id="UP000085678"/>
    </source>
</evidence>
<evidence type="ECO:0000256" key="6">
    <source>
        <dbReference type="ARBA" id="ARBA00022964"/>
    </source>
</evidence>
<dbReference type="Proteomes" id="UP000085678">
    <property type="component" value="Unplaced"/>
</dbReference>
<feature type="coiled-coil region" evidence="12">
    <location>
        <begin position="328"/>
        <end position="355"/>
    </location>
</feature>
<evidence type="ECO:0000256" key="11">
    <source>
        <dbReference type="PROSITE-ProRule" id="PRU00134"/>
    </source>
</evidence>
<accession>A0A1S3JXY0</accession>
<dbReference type="Gene3D" id="2.60.120.620">
    <property type="entry name" value="q2cbj1_9rhob like domain"/>
    <property type="match status" value="1"/>
</dbReference>
<evidence type="ECO:0000259" key="14">
    <source>
        <dbReference type="PROSITE" id="PS51471"/>
    </source>
</evidence>
<keyword evidence="2" id="KW-0479">Metal-binding</keyword>
<dbReference type="InterPro" id="IPR005123">
    <property type="entry name" value="Oxoglu/Fe-dep_dioxygenase_dom"/>
</dbReference>
<keyword evidence="6" id="KW-0223">Dioxygenase</keyword>
<evidence type="ECO:0000256" key="1">
    <source>
        <dbReference type="ARBA" id="ARBA00001961"/>
    </source>
</evidence>